<proteinExistence type="predicted"/>
<name>A0ABT6ITC7_9GAMM</name>
<protein>
    <submittedName>
        <fullName evidence="1">Uncharacterized protein</fullName>
    </submittedName>
</protein>
<sequence length="69" mass="8186">MMKRIFLILFLLIVVASFFYFDLNQLLTLEGLKGLMAQFDAYKTQSPLLIIDYWWIIFTLCGRHCSFLT</sequence>
<reference evidence="1 2" key="1">
    <citation type="submission" date="2017-11" db="EMBL/GenBank/DDBJ databases">
        <title>Whole genome sequencing of Psychrobacter pocilloporae S6-60T(=JCM 31058T=LMG 29157T).</title>
        <authorList>
            <person name="Das S.K."/>
        </authorList>
    </citation>
    <scope>NUCLEOTIDE SEQUENCE [LARGE SCALE GENOMIC DNA]</scope>
    <source>
        <strain evidence="1 2">S6-60</strain>
    </source>
</reference>
<organism evidence="1 2">
    <name type="scientific">Psychrobacter pocilloporae</name>
    <dbReference type="NCBI Taxonomy" id="1775882"/>
    <lineage>
        <taxon>Bacteria</taxon>
        <taxon>Pseudomonadati</taxon>
        <taxon>Pseudomonadota</taxon>
        <taxon>Gammaproteobacteria</taxon>
        <taxon>Moraxellales</taxon>
        <taxon>Moraxellaceae</taxon>
        <taxon>Psychrobacter</taxon>
    </lineage>
</organism>
<accession>A0ABT6ITC7</accession>
<evidence type="ECO:0000313" key="1">
    <source>
        <dbReference type="EMBL" id="MDH4905076.1"/>
    </source>
</evidence>
<dbReference type="Proteomes" id="UP001243298">
    <property type="component" value="Unassembled WGS sequence"/>
</dbReference>
<gene>
    <name evidence="1" type="ORF">CUR83_08405</name>
</gene>
<comment type="caution">
    <text evidence="1">The sequence shown here is derived from an EMBL/GenBank/DDBJ whole genome shotgun (WGS) entry which is preliminary data.</text>
</comment>
<dbReference type="EMBL" id="PGFT01000001">
    <property type="protein sequence ID" value="MDH4905076.1"/>
    <property type="molecule type" value="Genomic_DNA"/>
</dbReference>
<keyword evidence="2" id="KW-1185">Reference proteome</keyword>
<evidence type="ECO:0000313" key="2">
    <source>
        <dbReference type="Proteomes" id="UP001243298"/>
    </source>
</evidence>